<keyword evidence="5" id="KW-1185">Reference proteome</keyword>
<dbReference type="EMBL" id="JFHK01000010">
    <property type="protein sequence ID" value="OAA30394.1"/>
    <property type="molecule type" value="Genomic_DNA"/>
</dbReference>
<dbReference type="AlphaFoldDB" id="A0A176K0P0"/>
<dbReference type="GO" id="GO:0005886">
    <property type="term" value="C:plasma membrane"/>
    <property type="evidence" value="ECO:0007669"/>
    <property type="project" value="UniProtKB-SubCell"/>
</dbReference>
<evidence type="ECO:0000313" key="4">
    <source>
        <dbReference type="EMBL" id="OAA30394.1"/>
    </source>
</evidence>
<dbReference type="STRING" id="1453497.AT15_00260"/>
<dbReference type="Gene3D" id="1.10.1760.20">
    <property type="match status" value="1"/>
</dbReference>
<reference evidence="4 5" key="1">
    <citation type="submission" date="2014-02" db="EMBL/GenBank/DDBJ databases">
        <title>Kosmotoga genome sequencing.</title>
        <authorList>
            <person name="Pollo S.M."/>
            <person name="Charchuk R."/>
            <person name="Nesbo C.L."/>
        </authorList>
    </citation>
    <scope>NUCLEOTIDE SEQUENCE [LARGE SCALE GENOMIC DNA]</scope>
    <source>
        <strain evidence="4 5">S304</strain>
    </source>
</reference>
<organism evidence="4 5">
    <name type="scientific">Kosmotoga arenicorallina S304</name>
    <dbReference type="NCBI Taxonomy" id="1453497"/>
    <lineage>
        <taxon>Bacteria</taxon>
        <taxon>Thermotogati</taxon>
        <taxon>Thermotogota</taxon>
        <taxon>Thermotogae</taxon>
        <taxon>Kosmotogales</taxon>
        <taxon>Kosmotogaceae</taxon>
        <taxon>Kosmotoga</taxon>
    </lineage>
</organism>
<dbReference type="PANTHER" id="PTHR34295:SF1">
    <property type="entry name" value="BIOTIN TRANSPORTER BIOY"/>
    <property type="match status" value="1"/>
</dbReference>
<proteinExistence type="inferred from homology"/>
<comment type="caution">
    <text evidence="4">The sequence shown here is derived from an EMBL/GenBank/DDBJ whole genome shotgun (WGS) entry which is preliminary data.</text>
</comment>
<sequence length="203" mass="21961">MTSIAERYFTLRKRLFEWPRTQPLLNKLALSFVVAALTGVLAQLRFYLPGTPVPVTGQTFAVLISGVALGAWWGGVSQLLYIVLGIAGVPWFAGLNGGVAALFGPTGGYLVGFVVASLFVGRYIDTHPKARNFFPAVVVMLAASAIIYATGLANLWLWFSLINKQSISFVRLLQVGMLPFIPGDLFKIALAAFTIKALTPKEL</sequence>
<evidence type="ECO:0000256" key="3">
    <source>
        <dbReference type="SAM" id="Phobius"/>
    </source>
</evidence>
<name>A0A176K0P0_9BACT</name>
<dbReference type="InterPro" id="IPR003784">
    <property type="entry name" value="BioY"/>
</dbReference>
<feature type="transmembrane region" description="Helical" evidence="3">
    <location>
        <begin position="99"/>
        <end position="121"/>
    </location>
</feature>
<dbReference type="PATRIC" id="fig|1453497.3.peg.59"/>
<dbReference type="Proteomes" id="UP000077339">
    <property type="component" value="Unassembled WGS sequence"/>
</dbReference>
<gene>
    <name evidence="4" type="ORF">AT15_00260</name>
</gene>
<keyword evidence="3" id="KW-1133">Transmembrane helix</keyword>
<keyword evidence="2" id="KW-0813">Transport</keyword>
<dbReference type="GO" id="GO:0015225">
    <property type="term" value="F:biotin transmembrane transporter activity"/>
    <property type="evidence" value="ECO:0007669"/>
    <property type="project" value="UniProtKB-UniRule"/>
</dbReference>
<feature type="transmembrane region" description="Helical" evidence="3">
    <location>
        <begin position="133"/>
        <end position="159"/>
    </location>
</feature>
<evidence type="ECO:0000256" key="2">
    <source>
        <dbReference type="PIRNR" id="PIRNR016661"/>
    </source>
</evidence>
<keyword evidence="2 3" id="KW-0472">Membrane</keyword>
<feature type="transmembrane region" description="Helical" evidence="3">
    <location>
        <begin position="60"/>
        <end position="93"/>
    </location>
</feature>
<comment type="subcellular location">
    <subcellularLocation>
        <location evidence="2">Cell membrane</location>
        <topology evidence="2">Multi-pass membrane protein</topology>
    </subcellularLocation>
</comment>
<feature type="transmembrane region" description="Helical" evidence="3">
    <location>
        <begin position="28"/>
        <end position="48"/>
    </location>
</feature>
<protein>
    <recommendedName>
        <fullName evidence="2">Biotin transporter</fullName>
    </recommendedName>
</protein>
<keyword evidence="2" id="KW-1003">Cell membrane</keyword>
<evidence type="ECO:0000313" key="5">
    <source>
        <dbReference type="Proteomes" id="UP000077339"/>
    </source>
</evidence>
<dbReference type="PANTHER" id="PTHR34295">
    <property type="entry name" value="BIOTIN TRANSPORTER BIOY"/>
    <property type="match status" value="1"/>
</dbReference>
<dbReference type="PIRSF" id="PIRSF016661">
    <property type="entry name" value="BioY"/>
    <property type="match status" value="1"/>
</dbReference>
<comment type="similarity">
    <text evidence="1 2">Belongs to the BioY family.</text>
</comment>
<keyword evidence="3" id="KW-0812">Transmembrane</keyword>
<dbReference type="Pfam" id="PF02632">
    <property type="entry name" value="BioY"/>
    <property type="match status" value="1"/>
</dbReference>
<accession>A0A176K0P0</accession>
<evidence type="ECO:0000256" key="1">
    <source>
        <dbReference type="ARBA" id="ARBA00010692"/>
    </source>
</evidence>